<dbReference type="AlphaFoldDB" id="A0A699RDA3"/>
<sequence length="111" mass="12497">DDVLPPSIENFADDPEGDIRFLEELLINDSNLFDELYDANFEENSLIPRPPSKPPDVETDAGEEILVVMNDKDEDVDYSSFIFVILPKISLFLLSAESEDTIFDPGLSSRD</sequence>
<organism evidence="1">
    <name type="scientific">Tanacetum cinerariifolium</name>
    <name type="common">Dalmatian daisy</name>
    <name type="synonym">Chrysanthemum cinerariifolium</name>
    <dbReference type="NCBI Taxonomy" id="118510"/>
    <lineage>
        <taxon>Eukaryota</taxon>
        <taxon>Viridiplantae</taxon>
        <taxon>Streptophyta</taxon>
        <taxon>Embryophyta</taxon>
        <taxon>Tracheophyta</taxon>
        <taxon>Spermatophyta</taxon>
        <taxon>Magnoliopsida</taxon>
        <taxon>eudicotyledons</taxon>
        <taxon>Gunneridae</taxon>
        <taxon>Pentapetalae</taxon>
        <taxon>asterids</taxon>
        <taxon>campanulids</taxon>
        <taxon>Asterales</taxon>
        <taxon>Asteraceae</taxon>
        <taxon>Asteroideae</taxon>
        <taxon>Anthemideae</taxon>
        <taxon>Anthemidinae</taxon>
        <taxon>Tanacetum</taxon>
    </lineage>
</organism>
<accession>A0A699RDA3</accession>
<protein>
    <recommendedName>
        <fullName evidence="2">Reverse transcriptase domain-containing protein</fullName>
    </recommendedName>
</protein>
<reference evidence="1" key="1">
    <citation type="journal article" date="2019" name="Sci. Rep.">
        <title>Draft genome of Tanacetum cinerariifolium, the natural source of mosquito coil.</title>
        <authorList>
            <person name="Yamashiro T."/>
            <person name="Shiraishi A."/>
            <person name="Satake H."/>
            <person name="Nakayama K."/>
        </authorList>
    </citation>
    <scope>NUCLEOTIDE SEQUENCE</scope>
</reference>
<feature type="non-terminal residue" evidence="1">
    <location>
        <position position="1"/>
    </location>
</feature>
<name>A0A699RDA3_TANCI</name>
<evidence type="ECO:0000313" key="1">
    <source>
        <dbReference type="EMBL" id="GFC83057.1"/>
    </source>
</evidence>
<comment type="caution">
    <text evidence="1">The sequence shown here is derived from an EMBL/GenBank/DDBJ whole genome shotgun (WGS) entry which is preliminary data.</text>
</comment>
<dbReference type="EMBL" id="BKCJ011087596">
    <property type="protein sequence ID" value="GFC83057.1"/>
    <property type="molecule type" value="Genomic_DNA"/>
</dbReference>
<gene>
    <name evidence="1" type="ORF">Tci_855027</name>
</gene>
<proteinExistence type="predicted"/>
<evidence type="ECO:0008006" key="2">
    <source>
        <dbReference type="Google" id="ProtNLM"/>
    </source>
</evidence>